<feature type="signal peptide" evidence="1">
    <location>
        <begin position="1"/>
        <end position="23"/>
    </location>
</feature>
<dbReference type="EMBL" id="CP088295">
    <property type="protein sequence ID" value="UUY04346.1"/>
    <property type="molecule type" value="Genomic_DNA"/>
</dbReference>
<proteinExistence type="predicted"/>
<protein>
    <submittedName>
        <fullName evidence="2">Uncharacterized protein</fullName>
    </submittedName>
</protein>
<gene>
    <name evidence="2" type="ORF">LRS13_02085</name>
</gene>
<organism evidence="2 3">
    <name type="scientific">Svornostia abyssi</name>
    <dbReference type="NCBI Taxonomy" id="2898438"/>
    <lineage>
        <taxon>Bacteria</taxon>
        <taxon>Bacillati</taxon>
        <taxon>Actinomycetota</taxon>
        <taxon>Thermoleophilia</taxon>
        <taxon>Solirubrobacterales</taxon>
        <taxon>Baekduiaceae</taxon>
        <taxon>Svornostia</taxon>
    </lineage>
</organism>
<dbReference type="RefSeq" id="WP_353864830.1">
    <property type="nucleotide sequence ID" value="NZ_CP088295.1"/>
</dbReference>
<feature type="chain" id="PRO_5046722071" evidence="1">
    <location>
        <begin position="24"/>
        <end position="247"/>
    </location>
</feature>
<evidence type="ECO:0000313" key="3">
    <source>
        <dbReference type="Proteomes" id="UP001058860"/>
    </source>
</evidence>
<reference evidence="3" key="1">
    <citation type="submission" date="2021-11" db="EMBL/GenBank/DDBJ databases">
        <title>Cultivation dependent microbiological survey of springs from the worlds oldest radium mine currently devoted to the extraction of radon-saturated water.</title>
        <authorList>
            <person name="Kapinusova G."/>
            <person name="Smrhova T."/>
            <person name="Strejcek M."/>
            <person name="Suman J."/>
            <person name="Jani K."/>
            <person name="Pajer P."/>
            <person name="Uhlik O."/>
        </authorList>
    </citation>
    <scope>NUCLEOTIDE SEQUENCE [LARGE SCALE GENOMIC DNA]</scope>
    <source>
        <strain evidence="3">J379</strain>
    </source>
</reference>
<keyword evidence="3" id="KW-1185">Reference proteome</keyword>
<keyword evidence="1" id="KW-0732">Signal</keyword>
<dbReference type="Proteomes" id="UP001058860">
    <property type="component" value="Chromosome"/>
</dbReference>
<sequence length="247" mass="26304">MASAMRCAVVALVAAASFTAAFAAPAGAALPAPEQGTFGADGTFRKTGTEVGKPAQSVSVLGVYRIVDDEIIGQENCPSTGFSRIQGLLPGATIAGSVVQYNWASKAVPRVQLANRAWKCGGEVRVELELYAQVDRVATATCPVRILGQTFMLPCKFETPSKCEFDVFRLCPIHVTGEIRLYEGTSDTTNKLRRSQKIDINLVGGSFLPPLPGGKALDQRFFLKASAGDSVDMNLSFSVQPTWVLQG</sequence>
<name>A0ABY5PI77_9ACTN</name>
<evidence type="ECO:0000313" key="2">
    <source>
        <dbReference type="EMBL" id="UUY04346.1"/>
    </source>
</evidence>
<accession>A0ABY5PI77</accession>
<evidence type="ECO:0000256" key="1">
    <source>
        <dbReference type="SAM" id="SignalP"/>
    </source>
</evidence>